<organism evidence="1 2">
    <name type="scientific">Arctium lappa</name>
    <name type="common">Greater burdock</name>
    <name type="synonym">Lappa major</name>
    <dbReference type="NCBI Taxonomy" id="4217"/>
    <lineage>
        <taxon>Eukaryota</taxon>
        <taxon>Viridiplantae</taxon>
        <taxon>Streptophyta</taxon>
        <taxon>Embryophyta</taxon>
        <taxon>Tracheophyta</taxon>
        <taxon>Spermatophyta</taxon>
        <taxon>Magnoliopsida</taxon>
        <taxon>eudicotyledons</taxon>
        <taxon>Gunneridae</taxon>
        <taxon>Pentapetalae</taxon>
        <taxon>asterids</taxon>
        <taxon>campanulids</taxon>
        <taxon>Asterales</taxon>
        <taxon>Asteraceae</taxon>
        <taxon>Carduoideae</taxon>
        <taxon>Cardueae</taxon>
        <taxon>Arctiinae</taxon>
        <taxon>Arctium</taxon>
    </lineage>
</organism>
<comment type="caution">
    <text evidence="1">The sequence shown here is derived from an EMBL/GenBank/DDBJ whole genome shotgun (WGS) entry which is preliminary data.</text>
</comment>
<dbReference type="Proteomes" id="UP001055879">
    <property type="component" value="Linkage Group LG04"/>
</dbReference>
<gene>
    <name evidence="1" type="ORF">L6452_15101</name>
</gene>
<sequence>MMDTGSRPLIISMSALDFLAIDLVTLTVAKRLETLILQSERCPSNDNEEANEDDVVNDEELKKKLLEDQQRMLTEIIRMMFFALNGKRKRKAVDDEKSVEKKKKSRFEGRIGNFGDVLSRPNDRLFYDTTYGRKYMRYKDLPFIPKYHLEALIPVINI</sequence>
<dbReference type="EMBL" id="CM042050">
    <property type="protein sequence ID" value="KAI3735594.1"/>
    <property type="molecule type" value="Genomic_DNA"/>
</dbReference>
<protein>
    <submittedName>
        <fullName evidence="1">Uncharacterized protein</fullName>
    </submittedName>
</protein>
<evidence type="ECO:0000313" key="2">
    <source>
        <dbReference type="Proteomes" id="UP001055879"/>
    </source>
</evidence>
<reference evidence="2" key="1">
    <citation type="journal article" date="2022" name="Mol. Ecol. Resour.">
        <title>The genomes of chicory, endive, great burdock and yacon provide insights into Asteraceae palaeo-polyploidization history and plant inulin production.</title>
        <authorList>
            <person name="Fan W."/>
            <person name="Wang S."/>
            <person name="Wang H."/>
            <person name="Wang A."/>
            <person name="Jiang F."/>
            <person name="Liu H."/>
            <person name="Zhao H."/>
            <person name="Xu D."/>
            <person name="Zhang Y."/>
        </authorList>
    </citation>
    <scope>NUCLEOTIDE SEQUENCE [LARGE SCALE GENOMIC DNA]</scope>
    <source>
        <strain evidence="2">cv. Niubang</strain>
    </source>
</reference>
<keyword evidence="2" id="KW-1185">Reference proteome</keyword>
<accession>A0ACB9CMT3</accession>
<evidence type="ECO:0000313" key="1">
    <source>
        <dbReference type="EMBL" id="KAI3735594.1"/>
    </source>
</evidence>
<name>A0ACB9CMT3_ARCLA</name>
<proteinExistence type="predicted"/>
<reference evidence="1 2" key="2">
    <citation type="journal article" date="2022" name="Mol. Ecol. Resour.">
        <title>The genomes of chicory, endive, great burdock and yacon provide insights into Asteraceae paleo-polyploidization history and plant inulin production.</title>
        <authorList>
            <person name="Fan W."/>
            <person name="Wang S."/>
            <person name="Wang H."/>
            <person name="Wang A."/>
            <person name="Jiang F."/>
            <person name="Liu H."/>
            <person name="Zhao H."/>
            <person name="Xu D."/>
            <person name="Zhang Y."/>
        </authorList>
    </citation>
    <scope>NUCLEOTIDE SEQUENCE [LARGE SCALE GENOMIC DNA]</scope>
    <source>
        <strain evidence="2">cv. Niubang</strain>
    </source>
</reference>